<evidence type="ECO:0000256" key="1">
    <source>
        <dbReference type="SAM" id="MobiDB-lite"/>
    </source>
</evidence>
<gene>
    <name evidence="2" type="ORF">AMON00008_LOCUS37605</name>
</gene>
<proteinExistence type="predicted"/>
<evidence type="ECO:0008006" key="3">
    <source>
        <dbReference type="Google" id="ProtNLM"/>
    </source>
</evidence>
<feature type="region of interest" description="Disordered" evidence="1">
    <location>
        <begin position="486"/>
        <end position="563"/>
    </location>
</feature>
<sequence>MSVRRWGGAGATACPPARPHPAAGDGPRAAEAGVLYTCGCGHLAAEVLCDLLRTFGIGSVLDVRELDHSAKRPWFNADALAGTMRRFGLGYRYVGGDREDAAAVSRHASTARAPVCLLGVRALVRECQRLHLSQRLQEGLGWSVVHLQLSSGTPPALKLLPSQHDAVYARHTDAAAYVGAVARALGERSGLSGRWQDRVAARHDAVPWERWDSRGRTPWPSGSRPPLVIQLPWDTLLMVLPGFLSKTEVHGLQQRSLPGALQYDQPLRQVRNPDGTFTQFNEHQKEAWLSDHYDHRDARRVLPPRVHAGRALPAWALELLARASRAALAPFNGIMCRWEPPGVHPKDGPHTYATHSGWADETVIGLMAVGATRSYRVHGIPWYLPCMPKSRATRNAFVSSPARQAEGCGSRLRCISSSSARFYGRGRRKVVAVDMPLAEGTLIVLGGAARAGAVHAAAPRRPCAGQGQIWSQCWRVTCPIGTHGGAHGSWTEDCEGTEPALQPSAASGEAERPARPSACTPPDAAATEPSAAPACAPTGEPQAAHTSGRARWRRRHSGREEAG</sequence>
<feature type="region of interest" description="Disordered" evidence="1">
    <location>
        <begin position="1"/>
        <end position="26"/>
    </location>
</feature>
<evidence type="ECO:0000313" key="2">
    <source>
        <dbReference type="EMBL" id="CAE4619019.1"/>
    </source>
</evidence>
<feature type="compositionally biased region" description="Basic residues" evidence="1">
    <location>
        <begin position="548"/>
        <end position="557"/>
    </location>
</feature>
<protein>
    <recommendedName>
        <fullName evidence="3">Alpha-ketoglutarate-dependent dioxygenase AlkB-like domain-containing protein</fullName>
    </recommendedName>
</protein>
<name>A0A7S4V1I5_9DINO</name>
<accession>A0A7S4V1I5</accession>
<dbReference type="EMBL" id="HBNR01053569">
    <property type="protein sequence ID" value="CAE4619019.1"/>
    <property type="molecule type" value="Transcribed_RNA"/>
</dbReference>
<organism evidence="2">
    <name type="scientific">Alexandrium monilatum</name>
    <dbReference type="NCBI Taxonomy" id="311494"/>
    <lineage>
        <taxon>Eukaryota</taxon>
        <taxon>Sar</taxon>
        <taxon>Alveolata</taxon>
        <taxon>Dinophyceae</taxon>
        <taxon>Gonyaulacales</taxon>
        <taxon>Pyrocystaceae</taxon>
        <taxon>Alexandrium</taxon>
    </lineage>
</organism>
<reference evidence="2" key="1">
    <citation type="submission" date="2021-01" db="EMBL/GenBank/DDBJ databases">
        <authorList>
            <person name="Corre E."/>
            <person name="Pelletier E."/>
            <person name="Niang G."/>
            <person name="Scheremetjew M."/>
            <person name="Finn R."/>
            <person name="Kale V."/>
            <person name="Holt S."/>
            <person name="Cochrane G."/>
            <person name="Meng A."/>
            <person name="Brown T."/>
            <person name="Cohen L."/>
        </authorList>
    </citation>
    <scope>NUCLEOTIDE SEQUENCE</scope>
    <source>
        <strain evidence="2">CCMP3105</strain>
    </source>
</reference>
<dbReference type="AlphaFoldDB" id="A0A7S4V1I5"/>
<feature type="compositionally biased region" description="Low complexity" evidence="1">
    <location>
        <begin position="520"/>
        <end position="547"/>
    </location>
</feature>